<feature type="non-terminal residue" evidence="1">
    <location>
        <position position="70"/>
    </location>
</feature>
<protein>
    <submittedName>
        <fullName evidence="1">Uncharacterized protein</fullName>
    </submittedName>
</protein>
<organism evidence="1">
    <name type="scientific">marine sediment metagenome</name>
    <dbReference type="NCBI Taxonomy" id="412755"/>
    <lineage>
        <taxon>unclassified sequences</taxon>
        <taxon>metagenomes</taxon>
        <taxon>ecological metagenomes</taxon>
    </lineage>
</organism>
<evidence type="ECO:0000313" key="1">
    <source>
        <dbReference type="EMBL" id="GAI71438.1"/>
    </source>
</evidence>
<dbReference type="AlphaFoldDB" id="X1QT52"/>
<gene>
    <name evidence="1" type="ORF">S06H3_65747</name>
</gene>
<name>X1QT52_9ZZZZ</name>
<proteinExistence type="predicted"/>
<comment type="caution">
    <text evidence="1">The sequence shown here is derived from an EMBL/GenBank/DDBJ whole genome shotgun (WGS) entry which is preliminary data.</text>
</comment>
<dbReference type="EMBL" id="BARV01044415">
    <property type="protein sequence ID" value="GAI71438.1"/>
    <property type="molecule type" value="Genomic_DNA"/>
</dbReference>
<reference evidence="1" key="1">
    <citation type="journal article" date="2014" name="Front. Microbiol.">
        <title>High frequency of phylogenetically diverse reductive dehalogenase-homologous genes in deep subseafloor sedimentary metagenomes.</title>
        <authorList>
            <person name="Kawai M."/>
            <person name="Futagami T."/>
            <person name="Toyoda A."/>
            <person name="Takaki Y."/>
            <person name="Nishi S."/>
            <person name="Hori S."/>
            <person name="Arai W."/>
            <person name="Tsubouchi T."/>
            <person name="Morono Y."/>
            <person name="Uchiyama I."/>
            <person name="Ito T."/>
            <person name="Fujiyama A."/>
            <person name="Inagaki F."/>
            <person name="Takami H."/>
        </authorList>
    </citation>
    <scope>NUCLEOTIDE SEQUENCE</scope>
    <source>
        <strain evidence="1">Expedition CK06-06</strain>
    </source>
</reference>
<accession>X1QT52</accession>
<sequence length="70" mass="7875">MPQEENIESILKTSLRLPFHVSNWISGGKEKVSIEQYYSEEQKSVIWKFIPGSGVMGPPGFCHGEGRILP</sequence>